<evidence type="ECO:0000256" key="1">
    <source>
        <dbReference type="SAM" id="MobiDB-lite"/>
    </source>
</evidence>
<dbReference type="AlphaFoldDB" id="A0AAV7PGA3"/>
<comment type="caution">
    <text evidence="2">The sequence shown here is derived from an EMBL/GenBank/DDBJ whole genome shotgun (WGS) entry which is preliminary data.</text>
</comment>
<keyword evidence="3" id="KW-1185">Reference proteome</keyword>
<sequence>MEATSKSPGCSGPPEKLYLRWKGGRVRRDDRGRRGGEASPQARSHPFWWIPSQRIPDHGSSRAVSSASLCWAKDVREAVVRCQDKGLRMRTAWAKGTGVLFLSVEVLLCCSDP</sequence>
<organism evidence="2 3">
    <name type="scientific">Pleurodeles waltl</name>
    <name type="common">Iberian ribbed newt</name>
    <dbReference type="NCBI Taxonomy" id="8319"/>
    <lineage>
        <taxon>Eukaryota</taxon>
        <taxon>Metazoa</taxon>
        <taxon>Chordata</taxon>
        <taxon>Craniata</taxon>
        <taxon>Vertebrata</taxon>
        <taxon>Euteleostomi</taxon>
        <taxon>Amphibia</taxon>
        <taxon>Batrachia</taxon>
        <taxon>Caudata</taxon>
        <taxon>Salamandroidea</taxon>
        <taxon>Salamandridae</taxon>
        <taxon>Pleurodelinae</taxon>
        <taxon>Pleurodeles</taxon>
    </lineage>
</organism>
<evidence type="ECO:0000313" key="2">
    <source>
        <dbReference type="EMBL" id="KAJ1127155.1"/>
    </source>
</evidence>
<reference evidence="2" key="1">
    <citation type="journal article" date="2022" name="bioRxiv">
        <title>Sequencing and chromosome-scale assembly of the giantPleurodeles waltlgenome.</title>
        <authorList>
            <person name="Brown T."/>
            <person name="Elewa A."/>
            <person name="Iarovenko S."/>
            <person name="Subramanian E."/>
            <person name="Araus A.J."/>
            <person name="Petzold A."/>
            <person name="Susuki M."/>
            <person name="Suzuki K.-i.T."/>
            <person name="Hayashi T."/>
            <person name="Toyoda A."/>
            <person name="Oliveira C."/>
            <person name="Osipova E."/>
            <person name="Leigh N.D."/>
            <person name="Simon A."/>
            <person name="Yun M.H."/>
        </authorList>
    </citation>
    <scope>NUCLEOTIDE SEQUENCE</scope>
    <source>
        <strain evidence="2">20211129_DDA</strain>
        <tissue evidence="2">Liver</tissue>
    </source>
</reference>
<evidence type="ECO:0000313" key="3">
    <source>
        <dbReference type="Proteomes" id="UP001066276"/>
    </source>
</evidence>
<gene>
    <name evidence="2" type="ORF">NDU88_005558</name>
</gene>
<name>A0AAV7PGA3_PLEWA</name>
<dbReference type="EMBL" id="JANPWB010000011">
    <property type="protein sequence ID" value="KAJ1127155.1"/>
    <property type="molecule type" value="Genomic_DNA"/>
</dbReference>
<feature type="compositionally biased region" description="Basic and acidic residues" evidence="1">
    <location>
        <begin position="26"/>
        <end position="36"/>
    </location>
</feature>
<proteinExistence type="predicted"/>
<feature type="region of interest" description="Disordered" evidence="1">
    <location>
        <begin position="24"/>
        <end position="45"/>
    </location>
</feature>
<protein>
    <submittedName>
        <fullName evidence="2">Uncharacterized protein</fullName>
    </submittedName>
</protein>
<dbReference type="Proteomes" id="UP001066276">
    <property type="component" value="Chromosome 7"/>
</dbReference>
<accession>A0AAV7PGA3</accession>